<dbReference type="EMBL" id="JASNQZ010000003">
    <property type="protein sequence ID" value="KAL0959215.1"/>
    <property type="molecule type" value="Genomic_DNA"/>
</dbReference>
<organism evidence="7 8">
    <name type="scientific">Hohenbuehelia grisea</name>
    <dbReference type="NCBI Taxonomy" id="104357"/>
    <lineage>
        <taxon>Eukaryota</taxon>
        <taxon>Fungi</taxon>
        <taxon>Dikarya</taxon>
        <taxon>Basidiomycota</taxon>
        <taxon>Agaricomycotina</taxon>
        <taxon>Agaricomycetes</taxon>
        <taxon>Agaricomycetidae</taxon>
        <taxon>Agaricales</taxon>
        <taxon>Pleurotineae</taxon>
        <taxon>Pleurotaceae</taxon>
        <taxon>Hohenbuehelia</taxon>
    </lineage>
</organism>
<feature type="region of interest" description="Disordered" evidence="5">
    <location>
        <begin position="23"/>
        <end position="45"/>
    </location>
</feature>
<feature type="region of interest" description="Disordered" evidence="5">
    <location>
        <begin position="220"/>
        <end position="304"/>
    </location>
</feature>
<dbReference type="InterPro" id="IPR001138">
    <property type="entry name" value="Zn2Cys6_DnaBD"/>
</dbReference>
<dbReference type="PROSITE" id="PS50048">
    <property type="entry name" value="ZN2_CY6_FUNGAL_2"/>
    <property type="match status" value="1"/>
</dbReference>
<keyword evidence="8" id="KW-1185">Reference proteome</keyword>
<dbReference type="Proteomes" id="UP001556367">
    <property type="component" value="Unassembled WGS sequence"/>
</dbReference>
<proteinExistence type="predicted"/>
<feature type="compositionally biased region" description="Polar residues" evidence="5">
    <location>
        <begin position="29"/>
        <end position="38"/>
    </location>
</feature>
<evidence type="ECO:0000256" key="5">
    <source>
        <dbReference type="SAM" id="MobiDB-lite"/>
    </source>
</evidence>
<dbReference type="SMART" id="SM00066">
    <property type="entry name" value="GAL4"/>
    <property type="match status" value="1"/>
</dbReference>
<feature type="domain" description="Zn(2)-C6 fungal-type" evidence="6">
    <location>
        <begin position="185"/>
        <end position="215"/>
    </location>
</feature>
<evidence type="ECO:0000313" key="8">
    <source>
        <dbReference type="Proteomes" id="UP001556367"/>
    </source>
</evidence>
<accession>A0ABR3JVK1</accession>
<feature type="compositionally biased region" description="Low complexity" evidence="5">
    <location>
        <begin position="231"/>
        <end position="258"/>
    </location>
</feature>
<evidence type="ECO:0000259" key="6">
    <source>
        <dbReference type="PROSITE" id="PS50048"/>
    </source>
</evidence>
<dbReference type="PROSITE" id="PS00463">
    <property type="entry name" value="ZN2_CY6_FUNGAL_1"/>
    <property type="match status" value="1"/>
</dbReference>
<dbReference type="Gene3D" id="4.10.240.10">
    <property type="entry name" value="Zn(2)-C6 fungal-type DNA-binding domain"/>
    <property type="match status" value="1"/>
</dbReference>
<evidence type="ECO:0000313" key="7">
    <source>
        <dbReference type="EMBL" id="KAL0959215.1"/>
    </source>
</evidence>
<dbReference type="SUPFAM" id="SSF57701">
    <property type="entry name" value="Zn2/Cys6 DNA-binding domain"/>
    <property type="match status" value="1"/>
</dbReference>
<dbReference type="CDD" id="cd00067">
    <property type="entry name" value="GAL4"/>
    <property type="match status" value="1"/>
</dbReference>
<name>A0ABR3JVK1_9AGAR</name>
<dbReference type="InterPro" id="IPR050675">
    <property type="entry name" value="OAF3"/>
</dbReference>
<comment type="caution">
    <text evidence="7">The sequence shown here is derived from an EMBL/GenBank/DDBJ whole genome shotgun (WGS) entry which is preliminary data.</text>
</comment>
<keyword evidence="2" id="KW-0238">DNA-binding</keyword>
<evidence type="ECO:0000256" key="3">
    <source>
        <dbReference type="ARBA" id="ARBA00023163"/>
    </source>
</evidence>
<evidence type="ECO:0000256" key="1">
    <source>
        <dbReference type="ARBA" id="ARBA00023015"/>
    </source>
</evidence>
<keyword evidence="1" id="KW-0805">Transcription regulation</keyword>
<reference evidence="8" key="1">
    <citation type="submission" date="2024-06" db="EMBL/GenBank/DDBJ databases">
        <title>Multi-omics analyses provide insights into the biosynthesis of the anticancer antibiotic pleurotin in Hohenbuehelia grisea.</title>
        <authorList>
            <person name="Weaver J.A."/>
            <person name="Alberti F."/>
        </authorList>
    </citation>
    <scope>NUCLEOTIDE SEQUENCE [LARGE SCALE GENOMIC DNA]</scope>
    <source>
        <strain evidence="8">T-177</strain>
    </source>
</reference>
<keyword evidence="3" id="KW-0804">Transcription</keyword>
<dbReference type="PANTHER" id="PTHR31069:SF32">
    <property type="entry name" value="ARGININE METABOLISM REGULATION PROTEIN II"/>
    <property type="match status" value="1"/>
</dbReference>
<protein>
    <recommendedName>
        <fullName evidence="6">Zn(2)-C6 fungal-type domain-containing protein</fullName>
    </recommendedName>
</protein>
<dbReference type="Pfam" id="PF00172">
    <property type="entry name" value="Zn_clus"/>
    <property type="match status" value="1"/>
</dbReference>
<sequence>MSYSESQHHYGYSIDSLTTYTYPFKPAHDQSQPHSPITSDPREHYHHVNRSSPMLASQYPMVPDNEAQMHNQPNGGPQMHALYPAPPHLDNISSSSMSHHHNTFHPGWRQMDSRPMQPEVLMPYGPFPGAPSFHEAPRVSPQPSAPMGGLHPPGGHRLTLAGSLDPATGIFYRTPEHPRLRTAQACEKCRTRKAKCSGEHPACKRCITRNLVCEYAKEGRVRGPNKSKGKTGSISSPSESRPNSRGRSGSTSGSAETESNPETVPANDKRHSLPVPPPSTKFDANRRNSVASGETRAARPRPPNLQLDAVSNYYRRDNFAALNERNPAENFPFDVRPSLMDMSPAPLGTPGRPGEGLSIDTAMQHSFPGHMSLPASAFQSKVSTPCEDGLAMQASSSFFGGPRGNSGGDDPYTTPSAFVIPHASMGRHTVDRNSIGALSFSSGTTSTTSSPITPMSVNRFKSEQEELDFALQYPEFDQQQQQHAFNAIWDDGINQAAVAELAKGEGVWDDITPKSTNDSFLQDSFTPNPQELSTSSYQFPLDYHMQ</sequence>
<dbReference type="InterPro" id="IPR036864">
    <property type="entry name" value="Zn2-C6_fun-type_DNA-bd_sf"/>
</dbReference>
<gene>
    <name evidence="7" type="ORF">HGRIS_014494</name>
</gene>
<keyword evidence="4" id="KW-0539">Nucleus</keyword>
<evidence type="ECO:0000256" key="2">
    <source>
        <dbReference type="ARBA" id="ARBA00023125"/>
    </source>
</evidence>
<dbReference type="PANTHER" id="PTHR31069">
    <property type="entry name" value="OLEATE-ACTIVATED TRANSCRIPTION FACTOR 1-RELATED"/>
    <property type="match status" value="1"/>
</dbReference>
<evidence type="ECO:0000256" key="4">
    <source>
        <dbReference type="ARBA" id="ARBA00023242"/>
    </source>
</evidence>